<feature type="signal peptide" evidence="1">
    <location>
        <begin position="1"/>
        <end position="25"/>
    </location>
</feature>
<evidence type="ECO:0000313" key="3">
    <source>
        <dbReference type="Proteomes" id="UP000319836"/>
    </source>
</evidence>
<evidence type="ECO:0000256" key="1">
    <source>
        <dbReference type="SAM" id="SignalP"/>
    </source>
</evidence>
<protein>
    <recommendedName>
        <fullName evidence="4">Tetratricopeptide repeat protein</fullName>
    </recommendedName>
</protein>
<dbReference type="Proteomes" id="UP000319836">
    <property type="component" value="Unassembled WGS sequence"/>
</dbReference>
<comment type="caution">
    <text evidence="2">The sequence shown here is derived from an EMBL/GenBank/DDBJ whole genome shotgun (WGS) entry which is preliminary data.</text>
</comment>
<dbReference type="PROSITE" id="PS51257">
    <property type="entry name" value="PROKAR_LIPOPROTEIN"/>
    <property type="match status" value="1"/>
</dbReference>
<dbReference type="InterPro" id="IPR031823">
    <property type="entry name" value="TatT"/>
</dbReference>
<reference evidence="2 3" key="1">
    <citation type="journal article" date="2019" name="Nat. Microbiol.">
        <title>Mediterranean grassland soil C-N compound turnover is dependent on rainfall and depth, and is mediated by genomically divergent microorganisms.</title>
        <authorList>
            <person name="Diamond S."/>
            <person name="Andeer P.F."/>
            <person name="Li Z."/>
            <person name="Crits-Christoph A."/>
            <person name="Burstein D."/>
            <person name="Anantharaman K."/>
            <person name="Lane K.R."/>
            <person name="Thomas B.C."/>
            <person name="Pan C."/>
            <person name="Northen T.R."/>
            <person name="Banfield J.F."/>
        </authorList>
    </citation>
    <scope>NUCLEOTIDE SEQUENCE [LARGE SCALE GENOMIC DNA]</scope>
    <source>
        <strain evidence="2">WS_10</strain>
    </source>
</reference>
<keyword evidence="1" id="KW-0732">Signal</keyword>
<name>A0A538TY63_UNCEI</name>
<organism evidence="2 3">
    <name type="scientific">Eiseniibacteriota bacterium</name>
    <dbReference type="NCBI Taxonomy" id="2212470"/>
    <lineage>
        <taxon>Bacteria</taxon>
        <taxon>Candidatus Eiseniibacteriota</taxon>
    </lineage>
</organism>
<accession>A0A538TY63</accession>
<dbReference type="AlphaFoldDB" id="A0A538TY63"/>
<gene>
    <name evidence="2" type="ORF">E6K80_14080</name>
</gene>
<evidence type="ECO:0008006" key="4">
    <source>
        <dbReference type="Google" id="ProtNLM"/>
    </source>
</evidence>
<sequence>MRASRLLLLASALVLACGCSLKRMAVNSVANSIASGGDVFARDDDPELVRDALPFGLKTMESLLETVPRHRALLLTACEGYTQYAYGFLQLEAERIEPTNYDEAMRLQGRALRLFLRARDFGIRGLEVRHPGLGKRLPARPDSAVRALKKDDVPLIYWTAVAWGGAINVGKDRPELTADVEVVKALIARGLELDEGYDFGALHEAMILMESLPPAMGGSPQRAHAHFVRAVELARGERSSPYVTFAQSMSVATQNRREFRRLLQQALAIDPDQHPKHRLENLLIQRKARTLLARQDDLFLEPDTSTVEESR</sequence>
<evidence type="ECO:0000313" key="2">
    <source>
        <dbReference type="EMBL" id="TMQ68587.1"/>
    </source>
</evidence>
<feature type="chain" id="PRO_5022164240" description="Tetratricopeptide repeat protein" evidence="1">
    <location>
        <begin position="26"/>
        <end position="311"/>
    </location>
</feature>
<proteinExistence type="predicted"/>
<dbReference type="EMBL" id="VBPA01000394">
    <property type="protein sequence ID" value="TMQ68587.1"/>
    <property type="molecule type" value="Genomic_DNA"/>
</dbReference>
<dbReference type="InterPro" id="IPR038537">
    <property type="entry name" value="TatT_sf"/>
</dbReference>
<dbReference type="Gene3D" id="1.25.40.920">
    <property type="entry name" value="TRAP transporter T-component"/>
    <property type="match status" value="1"/>
</dbReference>
<dbReference type="Pfam" id="PF16811">
    <property type="entry name" value="TAtT"/>
    <property type="match status" value="1"/>
</dbReference>